<comment type="caution">
    <text evidence="1">The sequence shown here is derived from an EMBL/GenBank/DDBJ whole genome shotgun (WGS) entry which is preliminary data.</text>
</comment>
<dbReference type="EMBL" id="JAGGLV010000018">
    <property type="protein sequence ID" value="MBP2114485.1"/>
    <property type="molecule type" value="Genomic_DNA"/>
</dbReference>
<reference evidence="1 2" key="1">
    <citation type="submission" date="2021-03" db="EMBL/GenBank/DDBJ databases">
        <title>Genomic Encyclopedia of Type Strains, Phase IV (KMG-IV): sequencing the most valuable type-strain genomes for metagenomic binning, comparative biology and taxonomic classification.</title>
        <authorList>
            <person name="Goeker M."/>
        </authorList>
    </citation>
    <scope>NUCLEOTIDE SEQUENCE [LARGE SCALE GENOMIC DNA]</scope>
    <source>
        <strain evidence="1 2">DSM 101953</strain>
    </source>
</reference>
<keyword evidence="2" id="KW-1185">Reference proteome</keyword>
<evidence type="ECO:0008006" key="3">
    <source>
        <dbReference type="Google" id="ProtNLM"/>
    </source>
</evidence>
<proteinExistence type="predicted"/>
<gene>
    <name evidence="1" type="ORF">J2Z70_004654</name>
</gene>
<name>A0ABS4NWQ5_9BACL</name>
<dbReference type="Proteomes" id="UP000773462">
    <property type="component" value="Unassembled WGS sequence"/>
</dbReference>
<organism evidence="1 2">
    <name type="scientific">Paenibacillus silagei</name>
    <dbReference type="NCBI Taxonomy" id="1670801"/>
    <lineage>
        <taxon>Bacteria</taxon>
        <taxon>Bacillati</taxon>
        <taxon>Bacillota</taxon>
        <taxon>Bacilli</taxon>
        <taxon>Bacillales</taxon>
        <taxon>Paenibacillaceae</taxon>
        <taxon>Paenibacillus</taxon>
    </lineage>
</organism>
<protein>
    <recommendedName>
        <fullName evidence="3">Phosphatase</fullName>
    </recommendedName>
</protein>
<sequence>MKKAISLLTAVLLISASVVVTTASAGGHLSASSGNISINNHGAGH</sequence>
<evidence type="ECO:0000313" key="1">
    <source>
        <dbReference type="EMBL" id="MBP2114485.1"/>
    </source>
</evidence>
<evidence type="ECO:0000313" key="2">
    <source>
        <dbReference type="Proteomes" id="UP000773462"/>
    </source>
</evidence>
<accession>A0ABS4NWQ5</accession>